<evidence type="ECO:0000313" key="2">
    <source>
        <dbReference type="Proteomes" id="UP000077671"/>
    </source>
</evidence>
<dbReference type="AlphaFoldDB" id="A0A8T8SCB7"/>
<sequence length="176" mass="19070">RIQQKKQTMALLNSLHRSTGLPKGDYTIQLPTGKYIGRAEIESEIFAPKPIVVRSTPFVWTVQPIKVKDGLERYNILPGSDAAGHWTAQGDGVYAFAAKVPGQDEASELILQKARAGGYFIKQANETVAGHAKSGAWYVYKQDEFSPVFAGGKGAIMAVPFTFVAQKKTKGTNGIA</sequence>
<organism evidence="1 2">
    <name type="scientific">Tilletia caries</name>
    <name type="common">wheat bunt fungus</name>
    <dbReference type="NCBI Taxonomy" id="13290"/>
    <lineage>
        <taxon>Eukaryota</taxon>
        <taxon>Fungi</taxon>
        <taxon>Dikarya</taxon>
        <taxon>Basidiomycota</taxon>
        <taxon>Ustilaginomycotina</taxon>
        <taxon>Exobasidiomycetes</taxon>
        <taxon>Tilletiales</taxon>
        <taxon>Tilletiaceae</taxon>
        <taxon>Tilletia</taxon>
    </lineage>
</organism>
<comment type="caution">
    <text evidence="1">The sequence shown here is derived from an EMBL/GenBank/DDBJ whole genome shotgun (WGS) entry which is preliminary data.</text>
</comment>
<dbReference type="Proteomes" id="UP000077671">
    <property type="component" value="Unassembled WGS sequence"/>
</dbReference>
<dbReference type="Gene3D" id="2.80.10.50">
    <property type="match status" value="1"/>
</dbReference>
<protein>
    <submittedName>
        <fullName evidence="1">Uncharacterized protein</fullName>
    </submittedName>
</protein>
<reference evidence="1" key="1">
    <citation type="submission" date="2016-04" db="EMBL/GenBank/DDBJ databases">
        <authorList>
            <person name="Nguyen H.D."/>
            <person name="Kesanakurti P."/>
            <person name="Cullis J."/>
            <person name="Levesque C.A."/>
            <person name="Hambleton S."/>
        </authorList>
    </citation>
    <scope>NUCLEOTIDE SEQUENCE</scope>
    <source>
        <strain evidence="1">DAOMC 238032</strain>
    </source>
</reference>
<name>A0A8T8SCB7_9BASI</name>
<proteinExistence type="predicted"/>
<feature type="non-terminal residue" evidence="1">
    <location>
        <position position="1"/>
    </location>
</feature>
<reference evidence="1" key="2">
    <citation type="journal article" date="2019" name="IMA Fungus">
        <title>Genome sequencing and comparison of five Tilletia species to identify candidate genes for the detection of regulated species infecting wheat.</title>
        <authorList>
            <person name="Nguyen H.D.T."/>
            <person name="Sultana T."/>
            <person name="Kesanakurti P."/>
            <person name="Hambleton S."/>
        </authorList>
    </citation>
    <scope>NUCLEOTIDE SEQUENCE</scope>
    <source>
        <strain evidence="1">DAOMC 238032</strain>
    </source>
</reference>
<evidence type="ECO:0000313" key="1">
    <source>
        <dbReference type="EMBL" id="KAE8237026.1"/>
    </source>
</evidence>
<gene>
    <name evidence="1" type="ORF">A4X03_0g9245</name>
</gene>
<accession>A0A8T8SCB7</accession>
<dbReference type="EMBL" id="LWDD02003496">
    <property type="protein sequence ID" value="KAE8237026.1"/>
    <property type="molecule type" value="Genomic_DNA"/>
</dbReference>